<reference evidence="3 5" key="1">
    <citation type="journal article" date="2010" name="BMC Genomics">
        <title>Combination of measures distinguishes pre-miRNAs from other stem-loops in the genome of the newly sequenced Anopheles darlingi.</title>
        <authorList>
            <person name="Mendes N.D."/>
            <person name="Freitas A.T."/>
            <person name="Vasconcelos A.T."/>
            <person name="Sagot M.F."/>
        </authorList>
    </citation>
    <scope>NUCLEOTIDE SEQUENCE</scope>
</reference>
<reference evidence="3" key="3">
    <citation type="journal article" date="2013" name="Nucleic Acids Res.">
        <title>The genome of Anopheles darlingi, the main neotropical malaria vector.</title>
        <authorList>
            <person name="Marinotti O."/>
            <person name="Cerqueira G.C."/>
            <person name="de Almeida L.G."/>
            <person name="Ferro M.I."/>
            <person name="Loreto E.L."/>
            <person name="Zaha A."/>
            <person name="Teixeira S.M."/>
            <person name="Wespiser A.R."/>
            <person name="Almeida E Silva A."/>
            <person name="Schlindwein A.D."/>
            <person name="Pacheco A.C."/>
            <person name="Silva A.L."/>
            <person name="Graveley B.R."/>
            <person name="Walenz B.P."/>
            <person name="Lima Bde A."/>
            <person name="Ribeiro C.A."/>
            <person name="Nunes-Silva C.G."/>
            <person name="de Carvalho C.R."/>
            <person name="Soares C.M."/>
            <person name="de Menezes C.B."/>
            <person name="Matiolli C."/>
            <person name="Caffrey D."/>
            <person name="Araujo D.A."/>
            <person name="de Oliveira D.M."/>
            <person name="Golenbock D."/>
            <person name="Grisard E.C."/>
            <person name="Fantinatti-Garboggini F."/>
            <person name="de Carvalho F.M."/>
            <person name="Barcellos F.G."/>
            <person name="Prosdocimi F."/>
            <person name="May G."/>
            <person name="Azevedo Junior G.M."/>
            <person name="Guimaraes G.M."/>
            <person name="Goldman G.H."/>
            <person name="Padilha I.Q."/>
            <person name="Batista Jda S."/>
            <person name="Ferro J.A."/>
            <person name="Ribeiro J.M."/>
            <person name="Fietto J.L."/>
            <person name="Dabbas K.M."/>
            <person name="Cerdeira L."/>
            <person name="Agnez-Lima L.F."/>
            <person name="Brocchi M."/>
            <person name="de Carvalho M.O."/>
            <person name="Teixeira Mde M."/>
            <person name="Diniz Maia Mde M."/>
            <person name="Goldman M.H."/>
            <person name="Cruz Schneider M.P."/>
            <person name="Felipe M.S."/>
            <person name="Hungria M."/>
            <person name="Nicolas M.F."/>
            <person name="Pereira M."/>
            <person name="Montes M.A."/>
            <person name="Cantao M.E."/>
            <person name="Vincentz M."/>
            <person name="Rafael M.S."/>
            <person name="Silverman N."/>
            <person name="Stoco P.H."/>
            <person name="Souza R.C."/>
            <person name="Vicentini R."/>
            <person name="Gazzinelli R.T."/>
            <person name="Neves Rde O."/>
            <person name="Silva R."/>
            <person name="Astolfi-Filho S."/>
            <person name="Maciel T.E."/>
            <person name="Urmenyi T.P."/>
            <person name="Tadei W.P."/>
            <person name="Camargo E.P."/>
            <person name="de Vasconcelos A.T."/>
        </authorList>
    </citation>
    <scope>NUCLEOTIDE SEQUENCE</scope>
</reference>
<dbReference type="FunFam" id="2.60.40.10:FF:000129">
    <property type="entry name" value="CLUMA_CG018772, isoform A"/>
    <property type="match status" value="1"/>
</dbReference>
<feature type="region of interest" description="Disordered" evidence="1">
    <location>
        <begin position="677"/>
        <end position="701"/>
    </location>
</feature>
<dbReference type="EnsemblMetazoa" id="ADAC010559-RA">
    <property type="protein sequence ID" value="ADAC010559-PA"/>
    <property type="gene ID" value="ADAC010559"/>
</dbReference>
<dbReference type="InterPro" id="IPR013783">
    <property type="entry name" value="Ig-like_fold"/>
</dbReference>
<dbReference type="Gene3D" id="2.60.40.10">
    <property type="entry name" value="Immunoglobulins"/>
    <property type="match status" value="2"/>
</dbReference>
<gene>
    <name evidence="3" type="ORF">AND_010559</name>
</gene>
<dbReference type="InterPro" id="IPR037448">
    <property type="entry name" value="Zig-8"/>
</dbReference>
<evidence type="ECO:0000313" key="4">
    <source>
        <dbReference type="EnsemblMetazoa" id="ADAC010559-PA"/>
    </source>
</evidence>
<dbReference type="eggNOG" id="KOG3510">
    <property type="taxonomic scope" value="Eukaryota"/>
</dbReference>
<dbReference type="GO" id="GO:0032589">
    <property type="term" value="C:neuron projection membrane"/>
    <property type="evidence" value="ECO:0007669"/>
    <property type="project" value="TreeGrafter"/>
</dbReference>
<dbReference type="SUPFAM" id="SSF48726">
    <property type="entry name" value="Immunoglobulin"/>
    <property type="match status" value="2"/>
</dbReference>
<dbReference type="InterPro" id="IPR013098">
    <property type="entry name" value="Ig_I-set"/>
</dbReference>
<dbReference type="CDD" id="cd00099">
    <property type="entry name" value="IgV"/>
    <property type="match status" value="1"/>
</dbReference>
<accession>W5J150</accession>
<feature type="region of interest" description="Disordered" evidence="1">
    <location>
        <begin position="390"/>
        <end position="409"/>
    </location>
</feature>
<feature type="compositionally biased region" description="Basic and acidic residues" evidence="1">
    <location>
        <begin position="772"/>
        <end position="782"/>
    </location>
</feature>
<evidence type="ECO:0000259" key="2">
    <source>
        <dbReference type="PROSITE" id="PS50835"/>
    </source>
</evidence>
<name>W5J150_ANODA</name>
<dbReference type="HOGENOM" id="CLU_329065_0_0_1"/>
<dbReference type="SMART" id="SM00408">
    <property type="entry name" value="IGc2"/>
    <property type="match status" value="2"/>
</dbReference>
<dbReference type="PROSITE" id="PS50835">
    <property type="entry name" value="IG_LIKE"/>
    <property type="match status" value="2"/>
</dbReference>
<feature type="domain" description="Ig-like" evidence="2">
    <location>
        <begin position="172"/>
        <end position="252"/>
    </location>
</feature>
<feature type="domain" description="Ig-like" evidence="2">
    <location>
        <begin position="38"/>
        <end position="133"/>
    </location>
</feature>
<keyword evidence="5" id="KW-1185">Reference proteome</keyword>
<evidence type="ECO:0000313" key="3">
    <source>
        <dbReference type="EMBL" id="ETN57867.1"/>
    </source>
</evidence>
<dbReference type="InterPro" id="IPR003598">
    <property type="entry name" value="Ig_sub2"/>
</dbReference>
<dbReference type="InterPro" id="IPR036179">
    <property type="entry name" value="Ig-like_dom_sf"/>
</dbReference>
<dbReference type="InterPro" id="IPR007110">
    <property type="entry name" value="Ig-like_dom"/>
</dbReference>
<dbReference type="GO" id="GO:0050808">
    <property type="term" value="P:synapse organization"/>
    <property type="evidence" value="ECO:0007669"/>
    <property type="project" value="TreeGrafter"/>
</dbReference>
<dbReference type="PANTHER" id="PTHR23279:SF4">
    <property type="entry name" value="DEFECTIVE PROBOSCIS EXTENSION RESPONSE 2, ISOFORM F-RELATED"/>
    <property type="match status" value="1"/>
</dbReference>
<feature type="compositionally biased region" description="Low complexity" evidence="1">
    <location>
        <begin position="761"/>
        <end position="770"/>
    </location>
</feature>
<dbReference type="VEuPathDB" id="VectorBase:ADAC010559"/>
<feature type="region of interest" description="Disordered" evidence="1">
    <location>
        <begin position="734"/>
        <end position="805"/>
    </location>
</feature>
<proteinExistence type="predicted"/>
<protein>
    <recommendedName>
        <fullName evidence="2">Ig-like domain-containing protein</fullName>
    </recommendedName>
</protein>
<dbReference type="SMART" id="SM00409">
    <property type="entry name" value="IG"/>
    <property type="match status" value="2"/>
</dbReference>
<organism evidence="3">
    <name type="scientific">Anopheles darlingi</name>
    <name type="common">Mosquito</name>
    <dbReference type="NCBI Taxonomy" id="43151"/>
    <lineage>
        <taxon>Eukaryota</taxon>
        <taxon>Metazoa</taxon>
        <taxon>Ecdysozoa</taxon>
        <taxon>Arthropoda</taxon>
        <taxon>Hexapoda</taxon>
        <taxon>Insecta</taxon>
        <taxon>Pterygota</taxon>
        <taxon>Neoptera</taxon>
        <taxon>Endopterygota</taxon>
        <taxon>Diptera</taxon>
        <taxon>Nematocera</taxon>
        <taxon>Culicoidea</taxon>
        <taxon>Culicidae</taxon>
        <taxon>Anophelinae</taxon>
        <taxon>Anopheles</taxon>
    </lineage>
</organism>
<reference evidence="4" key="4">
    <citation type="submission" date="2015-06" db="UniProtKB">
        <authorList>
            <consortium name="EnsemblMetazoa"/>
        </authorList>
    </citation>
    <scope>IDENTIFICATION</scope>
</reference>
<feature type="compositionally biased region" description="Gly residues" evidence="1">
    <location>
        <begin position="688"/>
        <end position="701"/>
    </location>
</feature>
<evidence type="ECO:0000256" key="1">
    <source>
        <dbReference type="SAM" id="MobiDB-lite"/>
    </source>
</evidence>
<dbReference type="STRING" id="43151.W5J150"/>
<dbReference type="AlphaFoldDB" id="W5J150"/>
<dbReference type="InterPro" id="IPR003599">
    <property type="entry name" value="Ig_sub"/>
</dbReference>
<dbReference type="Proteomes" id="UP000000673">
    <property type="component" value="Unassembled WGS sequence"/>
</dbReference>
<sequence>MFPGTQQGIPANNALDTEAHQLQTPQENKVVKKFYPHPYFDFDVPRNITTRVGQTAFINCRVEQMGDKSVSWIRKRDLHILSAGTAVYTSDERFQVIRSEKAENWTLQIKFAQQRDSGIYECQVNTEPKMSMAFRLNVVGKLDVTMAQISSTVTLGTNHVSTNTALHFAEAKAVILGPTDLYVKMGSIVTLTCIISQGPHDLGTIYWYRGKRHRTRVSGELKILGAKLSDSGNYTCLPTSAEGTSVMVHVINGEHPAAMQRGCATNTITDRCRSVRLLVAMLGLLALHQCLALQTELRTSGPQIEDGKDCNRRSRWQQQRQAVQQHLPVLKLWIYSLSPYPRDRCYGAEYDDYLFAYKAADGSGKNENMTIMVASFLPLNTETECGSKASGIARVDRSQRERTYPDLSDGAGATVLSMSDCPRDDIPRTNKPHPRFMCFQCEMYETFPKTQTQIGNAKPPPEKGNSAGFGRRYVGTADHGGHHRCHDQAMHIASIGDGENVLVIPGRAPKMLRRGSERMRGQSRKPDGQTGRPLVCWLLKSVARHGRCNDVDVGLLDLNLPPFYALIDVILSSQIIHSLPDSIIIYLKQLFGKYTEFHCHPGCFLPFFFFATFAVAHSPFAGAIRMRERIRPWRILQKPEAVLRRSDSPVRTVLKWKVFAAYYVFPAARNHGSILGQKTSARKPTGPRIGGRGGRGGGGGGGGGIIFYGTVSMGRVTRHPFDTGGRRRALESMIETNRRINVTERRLSPHKTAGKKEQCKQQQQQQQQRQQRAKEIREEASPHRGTRRNVHFWEGSLEKSHQSRASTTTMLVATVEDISSPEKLNIPTINRKAAVDETGDRSRPNGKTIKRTGTVDEVKEMERKKIDTKCDKA</sequence>
<dbReference type="Pfam" id="PF07679">
    <property type="entry name" value="I-set"/>
    <property type="match status" value="1"/>
</dbReference>
<dbReference type="EMBL" id="ADMH02002200">
    <property type="protein sequence ID" value="ETN57867.1"/>
    <property type="molecule type" value="Genomic_DNA"/>
</dbReference>
<evidence type="ECO:0000313" key="5">
    <source>
        <dbReference type="Proteomes" id="UP000000673"/>
    </source>
</evidence>
<dbReference type="PANTHER" id="PTHR23279">
    <property type="entry name" value="DEFECTIVE PROBOSCIS EXTENSION RESPONSE DPR -RELATED"/>
    <property type="match status" value="1"/>
</dbReference>
<feature type="compositionally biased region" description="Basic and acidic residues" evidence="1">
    <location>
        <begin position="394"/>
        <end position="404"/>
    </location>
</feature>
<feature type="compositionally biased region" description="Basic and acidic residues" evidence="1">
    <location>
        <begin position="833"/>
        <end position="843"/>
    </location>
</feature>
<dbReference type="Pfam" id="PF13927">
    <property type="entry name" value="Ig_3"/>
    <property type="match status" value="1"/>
</dbReference>
<dbReference type="VEuPathDB" id="VectorBase:ADAR2_012058"/>
<feature type="compositionally biased region" description="Basic and acidic residues" evidence="1">
    <location>
        <begin position="734"/>
        <end position="747"/>
    </location>
</feature>
<feature type="region of interest" description="Disordered" evidence="1">
    <location>
        <begin position="829"/>
        <end position="853"/>
    </location>
</feature>
<reference evidence="3" key="2">
    <citation type="submission" date="2010-05" db="EMBL/GenBank/DDBJ databases">
        <authorList>
            <person name="Almeida L.G."/>
            <person name="Nicolas M.F."/>
            <person name="Souza R.C."/>
            <person name="Vasconcelos A.T.R."/>
        </authorList>
    </citation>
    <scope>NUCLEOTIDE SEQUENCE</scope>
</reference>